<proteinExistence type="predicted"/>
<protein>
    <submittedName>
        <fullName evidence="1">Uncharacterized protein</fullName>
    </submittedName>
</protein>
<gene>
    <name evidence="1" type="ORF">BLA29_014994</name>
</gene>
<reference evidence="1 2" key="1">
    <citation type="submission" date="2017-03" db="EMBL/GenBank/DDBJ databases">
        <title>Genome Survey of Euroglyphus maynei.</title>
        <authorList>
            <person name="Arlian L.G."/>
            <person name="Morgan M.S."/>
            <person name="Rider S.D."/>
        </authorList>
    </citation>
    <scope>NUCLEOTIDE SEQUENCE [LARGE SCALE GENOMIC DNA]</scope>
    <source>
        <strain evidence="1">Arlian Lab</strain>
        <tissue evidence="1">Whole body</tissue>
    </source>
</reference>
<dbReference type="EMBL" id="MUJZ01033389">
    <property type="protein sequence ID" value="OTF77293.1"/>
    <property type="molecule type" value="Genomic_DNA"/>
</dbReference>
<name>A0A1Y3BBP1_EURMA</name>
<keyword evidence="2" id="KW-1185">Reference proteome</keyword>
<comment type="caution">
    <text evidence="1">The sequence shown here is derived from an EMBL/GenBank/DDBJ whole genome shotgun (WGS) entry which is preliminary data.</text>
</comment>
<organism evidence="1 2">
    <name type="scientific">Euroglyphus maynei</name>
    <name type="common">Mayne's house dust mite</name>
    <dbReference type="NCBI Taxonomy" id="6958"/>
    <lineage>
        <taxon>Eukaryota</taxon>
        <taxon>Metazoa</taxon>
        <taxon>Ecdysozoa</taxon>
        <taxon>Arthropoda</taxon>
        <taxon>Chelicerata</taxon>
        <taxon>Arachnida</taxon>
        <taxon>Acari</taxon>
        <taxon>Acariformes</taxon>
        <taxon>Sarcoptiformes</taxon>
        <taxon>Astigmata</taxon>
        <taxon>Psoroptidia</taxon>
        <taxon>Analgoidea</taxon>
        <taxon>Pyroglyphidae</taxon>
        <taxon>Pyroglyphinae</taxon>
        <taxon>Euroglyphus</taxon>
    </lineage>
</organism>
<accession>A0A1Y3BBP1</accession>
<dbReference type="AlphaFoldDB" id="A0A1Y3BBP1"/>
<evidence type="ECO:0000313" key="1">
    <source>
        <dbReference type="EMBL" id="OTF77293.1"/>
    </source>
</evidence>
<sequence length="34" mass="3909">MVQRWTPCSIIGCSRSQVSQRNGHIDHRGSISRR</sequence>
<dbReference type="Proteomes" id="UP000194236">
    <property type="component" value="Unassembled WGS sequence"/>
</dbReference>
<evidence type="ECO:0000313" key="2">
    <source>
        <dbReference type="Proteomes" id="UP000194236"/>
    </source>
</evidence>